<dbReference type="Pfam" id="PF07833">
    <property type="entry name" value="Cu_amine_oxidN1"/>
    <property type="match status" value="1"/>
</dbReference>
<name>A0A3S9UUD5_9BACL</name>
<evidence type="ECO:0000256" key="1">
    <source>
        <dbReference type="SAM" id="MobiDB-lite"/>
    </source>
</evidence>
<dbReference type="OrthoDB" id="337615at2"/>
<evidence type="ECO:0000313" key="3">
    <source>
        <dbReference type="EMBL" id="AZS13900.1"/>
    </source>
</evidence>
<proteinExistence type="predicted"/>
<reference evidence="4" key="1">
    <citation type="submission" date="2018-12" db="EMBL/GenBank/DDBJ databases">
        <title>Complete genome sequence of Paenibacillus sp. MBLB1234.</title>
        <authorList>
            <person name="Nam Y.-D."/>
            <person name="Kang J."/>
            <person name="Chung W.-H."/>
            <person name="Park Y.S."/>
        </authorList>
    </citation>
    <scope>NUCLEOTIDE SEQUENCE [LARGE SCALE GENOMIC DNA]</scope>
    <source>
        <strain evidence="4">MBLB1234</strain>
    </source>
</reference>
<feature type="compositionally biased region" description="Low complexity" evidence="1">
    <location>
        <begin position="136"/>
        <end position="170"/>
    </location>
</feature>
<feature type="region of interest" description="Disordered" evidence="1">
    <location>
        <begin position="129"/>
        <end position="170"/>
    </location>
</feature>
<dbReference type="InterPro" id="IPR036582">
    <property type="entry name" value="Mao_N_sf"/>
</dbReference>
<dbReference type="EMBL" id="CP034346">
    <property type="protein sequence ID" value="AZS13900.1"/>
    <property type="molecule type" value="Genomic_DNA"/>
</dbReference>
<dbReference type="KEGG" id="plut:EI981_05165"/>
<feature type="domain" description="Copper amine oxidase-like N-terminal" evidence="2">
    <location>
        <begin position="86"/>
        <end position="124"/>
    </location>
</feature>
<gene>
    <name evidence="3" type="ORF">EI981_05165</name>
</gene>
<evidence type="ECO:0000313" key="4">
    <source>
        <dbReference type="Proteomes" id="UP000270678"/>
    </source>
</evidence>
<sequence>MAWEIEGLMVYFCICIYNIIKWRRIMKIKKKVFVASLVACGLLSSAITVGAATGIQKIQAVLNHNITFELDGSSWTPRDPDGKKLSALVYDGSTYVPLRAVSEALGAEVNWNGSAQKIIINSNGGNEGIPYKDGQNNGSSSSSSSSNSGSASTGSNSSSSSGSSSSSSMGSGVFTYKKDFNVNTAKDELAKESIKVIKLYADALKSGNMSELNAYVDAHVAEKDYTKSNALGRQFSKDYLKQMVDSSRDANDKSTLNDYSSALKNLTVSNIQDPETDKRDTSASFTYSFNPEGFNYTGLIKVSFKFVTLSDGTYILSGVSVV</sequence>
<dbReference type="SUPFAM" id="SSF55383">
    <property type="entry name" value="Copper amine oxidase, domain N"/>
    <property type="match status" value="1"/>
</dbReference>
<accession>A0A3S9UUD5</accession>
<dbReference type="Proteomes" id="UP000270678">
    <property type="component" value="Chromosome"/>
</dbReference>
<dbReference type="InterPro" id="IPR012854">
    <property type="entry name" value="Cu_amine_oxidase-like_N"/>
</dbReference>
<dbReference type="AlphaFoldDB" id="A0A3S9UUD5"/>
<evidence type="ECO:0000259" key="2">
    <source>
        <dbReference type="Pfam" id="PF07833"/>
    </source>
</evidence>
<keyword evidence="4" id="KW-1185">Reference proteome</keyword>
<protein>
    <submittedName>
        <fullName evidence="3">Copper amine oxidase N-terminal domain-containing protein</fullName>
    </submittedName>
</protein>
<organism evidence="3 4">
    <name type="scientific">Paenibacillus lutimineralis</name>
    <dbReference type="NCBI Taxonomy" id="2707005"/>
    <lineage>
        <taxon>Bacteria</taxon>
        <taxon>Bacillati</taxon>
        <taxon>Bacillota</taxon>
        <taxon>Bacilli</taxon>
        <taxon>Bacillales</taxon>
        <taxon>Paenibacillaceae</taxon>
        <taxon>Paenibacillus</taxon>
    </lineage>
</organism>
<dbReference type="Gene3D" id="3.30.457.10">
    <property type="entry name" value="Copper amine oxidase-like, N-terminal domain"/>
    <property type="match status" value="1"/>
</dbReference>